<name>A0A6H5IPQ0_9HYME</name>
<evidence type="ECO:0000313" key="1">
    <source>
        <dbReference type="EMBL" id="CAB0039231.1"/>
    </source>
</evidence>
<evidence type="ECO:0000313" key="2">
    <source>
        <dbReference type="Proteomes" id="UP000479190"/>
    </source>
</evidence>
<dbReference type="Proteomes" id="UP000479190">
    <property type="component" value="Unassembled WGS sequence"/>
</dbReference>
<keyword evidence="2" id="KW-1185">Reference proteome</keyword>
<reference evidence="1 2" key="1">
    <citation type="submission" date="2020-02" db="EMBL/GenBank/DDBJ databases">
        <authorList>
            <person name="Ferguson B K."/>
        </authorList>
    </citation>
    <scope>NUCLEOTIDE SEQUENCE [LARGE SCALE GENOMIC DNA]</scope>
</reference>
<proteinExistence type="predicted"/>
<protein>
    <submittedName>
        <fullName evidence="1">Uncharacterized protein</fullName>
    </submittedName>
</protein>
<sequence length="121" mass="13731">MFNLSTLTASSTYRGTRSSQTLINRSKTRSGSSFISAYKHQVKETWSRVGRRQTTNIACCHVNSLLILMAQISIQMHGRLQQSTGVTAERKCGLRSQHVYKLREYSALSTFWQLSQRGRGD</sequence>
<accession>A0A6H5IPQ0</accession>
<dbReference type="EMBL" id="CADCXV010000945">
    <property type="protein sequence ID" value="CAB0039231.1"/>
    <property type="molecule type" value="Genomic_DNA"/>
</dbReference>
<organism evidence="1 2">
    <name type="scientific">Trichogramma brassicae</name>
    <dbReference type="NCBI Taxonomy" id="86971"/>
    <lineage>
        <taxon>Eukaryota</taxon>
        <taxon>Metazoa</taxon>
        <taxon>Ecdysozoa</taxon>
        <taxon>Arthropoda</taxon>
        <taxon>Hexapoda</taxon>
        <taxon>Insecta</taxon>
        <taxon>Pterygota</taxon>
        <taxon>Neoptera</taxon>
        <taxon>Endopterygota</taxon>
        <taxon>Hymenoptera</taxon>
        <taxon>Apocrita</taxon>
        <taxon>Proctotrupomorpha</taxon>
        <taxon>Chalcidoidea</taxon>
        <taxon>Trichogrammatidae</taxon>
        <taxon>Trichogramma</taxon>
    </lineage>
</organism>
<gene>
    <name evidence="1" type="ORF">TBRA_LOCUS10982</name>
</gene>
<dbReference type="AlphaFoldDB" id="A0A6H5IPQ0"/>